<evidence type="ECO:0000256" key="3">
    <source>
        <dbReference type="ARBA" id="ARBA00022692"/>
    </source>
</evidence>
<dbReference type="SUPFAM" id="SSF81324">
    <property type="entry name" value="Voltage-gated potassium channels"/>
    <property type="match status" value="1"/>
</dbReference>
<dbReference type="InterPro" id="IPR013099">
    <property type="entry name" value="K_chnl_dom"/>
</dbReference>
<dbReference type="InterPro" id="IPR028325">
    <property type="entry name" value="VG_K_chnl"/>
</dbReference>
<keyword evidence="7 10" id="KW-0407">Ion channel</keyword>
<comment type="subcellular location">
    <subcellularLocation>
        <location evidence="1">Membrane</location>
        <topology evidence="1">Multi-pass membrane protein</topology>
    </subcellularLocation>
</comment>
<dbReference type="KEGG" id="cgk:CGERO_01115"/>
<proteinExistence type="predicted"/>
<dbReference type="Gene3D" id="1.10.287.70">
    <property type="match status" value="1"/>
</dbReference>
<dbReference type="OrthoDB" id="9799090at2"/>
<feature type="transmembrane region" description="Helical" evidence="8">
    <location>
        <begin position="170"/>
        <end position="186"/>
    </location>
</feature>
<protein>
    <submittedName>
        <fullName evidence="10">pH-gated potassium channel KcsA</fullName>
    </submittedName>
</protein>
<keyword evidence="11" id="KW-1185">Reference proteome</keyword>
<keyword evidence="3 8" id="KW-0812">Transmembrane</keyword>
<keyword evidence="4 8" id="KW-1133">Transmembrane helix</keyword>
<dbReference type="AlphaFoldDB" id="A0A3G6J0S0"/>
<evidence type="ECO:0000313" key="11">
    <source>
        <dbReference type="Proteomes" id="UP000271587"/>
    </source>
</evidence>
<evidence type="ECO:0000256" key="7">
    <source>
        <dbReference type="ARBA" id="ARBA00023303"/>
    </source>
</evidence>
<evidence type="ECO:0000256" key="8">
    <source>
        <dbReference type="SAM" id="Phobius"/>
    </source>
</evidence>
<dbReference type="RefSeq" id="WP_123932968.1">
    <property type="nucleotide sequence ID" value="NZ_CP033897.1"/>
</dbReference>
<dbReference type="Pfam" id="PF07885">
    <property type="entry name" value="Ion_trans_2"/>
    <property type="match status" value="1"/>
</dbReference>
<dbReference type="Gene3D" id="1.20.5.110">
    <property type="match status" value="1"/>
</dbReference>
<keyword evidence="6 8" id="KW-0472">Membrane</keyword>
<evidence type="ECO:0000256" key="6">
    <source>
        <dbReference type="ARBA" id="ARBA00023136"/>
    </source>
</evidence>
<organism evidence="10 11">
    <name type="scientific">Corynebacterium gerontici</name>
    <dbReference type="NCBI Taxonomy" id="2079234"/>
    <lineage>
        <taxon>Bacteria</taxon>
        <taxon>Bacillati</taxon>
        <taxon>Actinomycetota</taxon>
        <taxon>Actinomycetes</taxon>
        <taxon>Mycobacteriales</taxon>
        <taxon>Corynebacteriaceae</taxon>
        <taxon>Corynebacterium</taxon>
    </lineage>
</organism>
<evidence type="ECO:0000256" key="5">
    <source>
        <dbReference type="ARBA" id="ARBA00023065"/>
    </source>
</evidence>
<evidence type="ECO:0000259" key="9">
    <source>
        <dbReference type="Pfam" id="PF07885"/>
    </source>
</evidence>
<feature type="transmembrane region" description="Helical" evidence="8">
    <location>
        <begin position="37"/>
        <end position="55"/>
    </location>
</feature>
<dbReference type="PANTHER" id="PTHR11537:SF254">
    <property type="entry name" value="POTASSIUM VOLTAGE-GATED CHANNEL PROTEIN SHAB"/>
    <property type="match status" value="1"/>
</dbReference>
<dbReference type="GO" id="GO:0001508">
    <property type="term" value="P:action potential"/>
    <property type="evidence" value="ECO:0007669"/>
    <property type="project" value="TreeGrafter"/>
</dbReference>
<evidence type="ECO:0000256" key="4">
    <source>
        <dbReference type="ARBA" id="ARBA00022989"/>
    </source>
</evidence>
<feature type="transmembrane region" description="Helical" evidence="8">
    <location>
        <begin position="136"/>
        <end position="158"/>
    </location>
</feature>
<feature type="domain" description="Potassium channel" evidence="9">
    <location>
        <begin position="146"/>
        <end position="223"/>
    </location>
</feature>
<feature type="transmembrane region" description="Helical" evidence="8">
    <location>
        <begin position="67"/>
        <end position="86"/>
    </location>
</feature>
<gene>
    <name evidence="10" type="primary">kcsA</name>
    <name evidence="10" type="ORF">CGERO_01115</name>
</gene>
<dbReference type="EMBL" id="CP033897">
    <property type="protein sequence ID" value="AZA10558.1"/>
    <property type="molecule type" value="Genomic_DNA"/>
</dbReference>
<dbReference type="Proteomes" id="UP000271587">
    <property type="component" value="Chromosome"/>
</dbReference>
<dbReference type="PANTHER" id="PTHR11537">
    <property type="entry name" value="VOLTAGE-GATED POTASSIUM CHANNEL"/>
    <property type="match status" value="1"/>
</dbReference>
<evidence type="ECO:0000256" key="2">
    <source>
        <dbReference type="ARBA" id="ARBA00022448"/>
    </source>
</evidence>
<sequence>MKESLRESIVHAYRIVFHPEIPEDATRLQKWELRVEGPMLLTSVGFLFLFAWTTLGDSSATTKIAEVGLSLTWIAFIGDYVVRLYLTKNKKRWFWRHFHEFLLVVLPMFRPLQILRIVPMLFVLQRFSRQNRSITVAIYTGASAVLLIFVASLSIYGVESTQAESQIKTFGDALWWSIVTVTTVGYGDIVPVSIAGRFIAVCLMLGGIAIAGVVTATIASWLIKQVEGEQQQEDPVQAELRMLRQEVAELRKSLKDEQQD</sequence>
<dbReference type="GO" id="GO:0005249">
    <property type="term" value="F:voltage-gated potassium channel activity"/>
    <property type="evidence" value="ECO:0007669"/>
    <property type="project" value="InterPro"/>
</dbReference>
<dbReference type="GO" id="GO:0008076">
    <property type="term" value="C:voltage-gated potassium channel complex"/>
    <property type="evidence" value="ECO:0007669"/>
    <property type="project" value="InterPro"/>
</dbReference>
<feature type="transmembrane region" description="Helical" evidence="8">
    <location>
        <begin position="198"/>
        <end position="223"/>
    </location>
</feature>
<evidence type="ECO:0000313" key="10">
    <source>
        <dbReference type="EMBL" id="AZA10558.1"/>
    </source>
</evidence>
<keyword evidence="2" id="KW-0813">Transport</keyword>
<reference evidence="10 11" key="1">
    <citation type="submission" date="2018-11" db="EMBL/GenBank/DDBJ databases">
        <authorList>
            <person name="Kleinhagauer T."/>
            <person name="Glaeser S.P."/>
            <person name="Spergser J."/>
            <person name="Ruckert C."/>
            <person name="Kaempfer P."/>
            <person name="Busse H.-J."/>
        </authorList>
    </citation>
    <scope>NUCLEOTIDE SEQUENCE [LARGE SCALE GENOMIC DNA]</scope>
    <source>
        <strain evidence="10 11">W8</strain>
    </source>
</reference>
<name>A0A3G6J0S0_9CORY</name>
<accession>A0A3G6J0S0</accession>
<keyword evidence="5" id="KW-0406">Ion transport</keyword>
<evidence type="ECO:0000256" key="1">
    <source>
        <dbReference type="ARBA" id="ARBA00004141"/>
    </source>
</evidence>